<dbReference type="GO" id="GO:0030140">
    <property type="term" value="C:trans-Golgi network transport vesicle"/>
    <property type="evidence" value="ECO:0007669"/>
    <property type="project" value="TreeGrafter"/>
</dbReference>
<feature type="transmembrane region" description="Helical" evidence="2">
    <location>
        <begin position="432"/>
        <end position="450"/>
    </location>
</feature>
<evidence type="ECO:0000256" key="2">
    <source>
        <dbReference type="SAM" id="Phobius"/>
    </source>
</evidence>
<evidence type="ECO:0000313" key="3">
    <source>
        <dbReference type="EMBL" id="MBZ3870018.1"/>
    </source>
</evidence>
<dbReference type="PANTHER" id="PTHR23211">
    <property type="entry name" value="TRANS-GOLGI NETWORK INTEGRAL MEMBRANE PROTEIN TGN38"/>
    <property type="match status" value="1"/>
</dbReference>
<feature type="compositionally biased region" description="Acidic residues" evidence="1">
    <location>
        <begin position="375"/>
        <end position="387"/>
    </location>
</feature>
<dbReference type="Proteomes" id="UP001166674">
    <property type="component" value="Unassembled WGS sequence"/>
</dbReference>
<proteinExistence type="predicted"/>
<feature type="region of interest" description="Disordered" evidence="1">
    <location>
        <begin position="119"/>
        <end position="405"/>
    </location>
</feature>
<feature type="compositionally biased region" description="Basic and acidic residues" evidence="1">
    <location>
        <begin position="521"/>
        <end position="532"/>
    </location>
</feature>
<accession>A0AA41MDM0</accession>
<feature type="region of interest" description="Disordered" evidence="1">
    <location>
        <begin position="511"/>
        <end position="532"/>
    </location>
</feature>
<keyword evidence="2" id="KW-0812">Transmembrane</keyword>
<name>A0AA41MDM0_SCICA</name>
<dbReference type="GO" id="GO:0005768">
    <property type="term" value="C:endosome"/>
    <property type="evidence" value="ECO:0007669"/>
    <property type="project" value="TreeGrafter"/>
</dbReference>
<feature type="compositionally biased region" description="Polar residues" evidence="1">
    <location>
        <begin position="182"/>
        <end position="191"/>
    </location>
</feature>
<protein>
    <submittedName>
        <fullName evidence="3">Trans-Golgi network integral membrane protein 2</fullName>
    </submittedName>
</protein>
<dbReference type="GO" id="GO:0005802">
    <property type="term" value="C:trans-Golgi network"/>
    <property type="evidence" value="ECO:0007669"/>
    <property type="project" value="TreeGrafter"/>
</dbReference>
<keyword evidence="2" id="KW-0472">Membrane</keyword>
<feature type="region of interest" description="Disordered" evidence="1">
    <location>
        <begin position="1"/>
        <end position="102"/>
    </location>
</feature>
<reference evidence="3" key="1">
    <citation type="submission" date="2020-03" db="EMBL/GenBank/DDBJ databases">
        <title>Studies in the Genomics of Life Span.</title>
        <authorList>
            <person name="Glass D."/>
        </authorList>
    </citation>
    <scope>NUCLEOTIDE SEQUENCE</scope>
    <source>
        <strain evidence="3">SUZIE</strain>
        <tissue evidence="3">Muscle</tissue>
    </source>
</reference>
<organism evidence="3 4">
    <name type="scientific">Sciurus carolinensis</name>
    <name type="common">Eastern gray squirrel</name>
    <dbReference type="NCBI Taxonomy" id="30640"/>
    <lineage>
        <taxon>Eukaryota</taxon>
        <taxon>Metazoa</taxon>
        <taxon>Chordata</taxon>
        <taxon>Craniata</taxon>
        <taxon>Vertebrata</taxon>
        <taxon>Euteleostomi</taxon>
        <taxon>Mammalia</taxon>
        <taxon>Eutheria</taxon>
        <taxon>Euarchontoglires</taxon>
        <taxon>Glires</taxon>
        <taxon>Rodentia</taxon>
        <taxon>Sciuromorpha</taxon>
        <taxon>Sciuridae</taxon>
        <taxon>Sciurinae</taxon>
        <taxon>Sciurini</taxon>
        <taxon>Sciurus</taxon>
    </lineage>
</organism>
<feature type="compositionally biased region" description="Acidic residues" evidence="1">
    <location>
        <begin position="357"/>
        <end position="368"/>
    </location>
</feature>
<evidence type="ECO:0000313" key="4">
    <source>
        <dbReference type="Proteomes" id="UP001166674"/>
    </source>
</evidence>
<comment type="caution">
    <text evidence="3">The sequence shown here is derived from an EMBL/GenBank/DDBJ whole genome shotgun (WGS) entry which is preliminary data.</text>
</comment>
<gene>
    <name evidence="3" type="ORF">SUZIE_105840</name>
</gene>
<dbReference type="PANTHER" id="PTHR23211:SF0">
    <property type="entry name" value="TRANS-GOLGI NETWORK INTEGRAL MEMBRANE PROTEIN 2"/>
    <property type="match status" value="1"/>
</dbReference>
<keyword evidence="4" id="KW-1185">Reference proteome</keyword>
<dbReference type="AlphaFoldDB" id="A0AA41MDM0"/>
<dbReference type="Pfam" id="PF17818">
    <property type="entry name" value="KCT2"/>
    <property type="match status" value="1"/>
</dbReference>
<sequence>MRFSAKMLGGLGRPGCCEWRRPAASSPRTTAGAALLRLPRREEQATARVQPRTARQELGAEAGPASATKGRAGPGGRGRGAARKGRGRATQGGVRRKRRGYEFGARRAALARAVENGSAVCAGCGPTPLASGPDAASSHGLIPVQEKGATPGQSSTERGTSRPLESRPSSPQKPPPDRPSSIGGTSASEQGQGPPKGVTSGSEQGQGPPKGVTSGSEQAPPKGGANGSEPGLGPPKGVTSGLEQGQGSPKGGANGSEPSQGPPKGVTSGSEQEQGPPKGVTSGSEQGQGPPNGGASGSEQKQGPLKGGASPSSGNQETPKTDKTQPPGKDHPSLQTSKTKAGERVTVDSDLSSPQQEGEDESSEPAEDAEPKEAEEGDTGPEEGSPAEEEKKMSSPASNENREGTLLDSMNSEKDDLYKDNSGSASAESSHFFAYLVTAAILVAVLYIAYHNKRKIIAFALEGKRSKVTRRPKASDYQRLNLKMRACTAFWLLVAVTWTCRLKEESRKKGWSRKKVGSSCLHDKGTKEHDGV</sequence>
<feature type="compositionally biased region" description="Basic and acidic residues" evidence="1">
    <location>
        <begin position="319"/>
        <end position="332"/>
    </location>
</feature>
<keyword evidence="2" id="KW-1133">Transmembrane helix</keyword>
<dbReference type="EMBL" id="JAATJV010143686">
    <property type="protein sequence ID" value="MBZ3870018.1"/>
    <property type="molecule type" value="Genomic_DNA"/>
</dbReference>
<evidence type="ECO:0000256" key="1">
    <source>
        <dbReference type="SAM" id="MobiDB-lite"/>
    </source>
</evidence>